<evidence type="ECO:0008006" key="3">
    <source>
        <dbReference type="Google" id="ProtNLM"/>
    </source>
</evidence>
<protein>
    <recommendedName>
        <fullName evidence="3">PcfJ-like protein</fullName>
    </recommendedName>
</protein>
<accession>A0A3G3BVQ5</accession>
<organism evidence="1 2">
    <name type="scientific">Bacillus phage vB_BcoS-136</name>
    <dbReference type="NCBI Taxonomy" id="2419619"/>
    <lineage>
        <taxon>Viruses</taxon>
        <taxon>Duplodnaviria</taxon>
        <taxon>Heunggongvirae</taxon>
        <taxon>Uroviricota</taxon>
        <taxon>Caudoviricetes</taxon>
        <taxon>Heleneionescovirinae</taxon>
        <taxon>Kenyattavirus</taxon>
        <taxon>Kenyattavirus kv136</taxon>
    </lineage>
</organism>
<evidence type="ECO:0000313" key="2">
    <source>
        <dbReference type="Proteomes" id="UP000274199"/>
    </source>
</evidence>
<name>A0A3G3BVQ5_9CAUD</name>
<sequence length="491" mass="57464">MRKVKIKVKKEDYKFGVIVNRGWRTSERYGICNCGQIILKPKVKDNQCDKCGNALFVDALKSDGRFSIPYLEILRKDNRGFKVVRANLSVIVSKDDMTVTPVQENLKRTMEYDIVDKVLKVWRNDRLEYDYSIHGGMYTDTNKLFFTQLDSSLFLEFVSNEVTRSMFVDTVLSLSNDGYGRKRKIMKGLYKLFDYQHLQILANAGIPNVDRFRSGGYYGRDAIDTTKKKPHEILRVPKFMIQYIREDVSINTHILKQIQNHLKNIDTNKLREILSIVKDEGTISDLSNSLDTIIELHVDYGYNNLKKLILYLFREVKLTQGIANAQSASSYLRDYARMSRWMELEWEKYPKSLKKLHDVVQMNYNVVNKNKDQQKEFKFSVSKDSYQNLIYYKPKKSKYAVIIPETAEDIIKEGNELSHCVASYVKDVIADRCKILFLREIDNMDKPLATIEVRGFNIRQARGYSNIAINQEQKDFIKEWAEEKNLVEAYY</sequence>
<evidence type="ECO:0000313" key="1">
    <source>
        <dbReference type="EMBL" id="AYP68323.1"/>
    </source>
</evidence>
<dbReference type="Pfam" id="PF14284">
    <property type="entry name" value="PcfJ"/>
    <property type="match status" value="1"/>
</dbReference>
<dbReference type="InterPro" id="IPR025586">
    <property type="entry name" value="PcfJ"/>
</dbReference>
<keyword evidence="2" id="KW-1185">Reference proteome</keyword>
<proteinExistence type="predicted"/>
<dbReference type="Proteomes" id="UP000274199">
    <property type="component" value="Segment"/>
</dbReference>
<dbReference type="EMBL" id="MH884508">
    <property type="protein sequence ID" value="AYP68323.1"/>
    <property type="molecule type" value="Genomic_DNA"/>
</dbReference>
<reference evidence="1 2" key="1">
    <citation type="submission" date="2018-09" db="EMBL/GenBank/DDBJ databases">
        <title>Comparative Genomic Analysis of Eight Novel Haloalkaliphilic Bacteriophages from Lake Elmenteita, Kenya.</title>
        <authorList>
            <person name="Akhwale J.K."/>
        </authorList>
    </citation>
    <scope>NUCLEOTIDE SEQUENCE [LARGE SCALE GENOMIC DNA]</scope>
</reference>
<gene>
    <name evidence="1" type="ORF">vBBcoS136_00209</name>
</gene>